<keyword evidence="2" id="KW-0689">Ribosomal protein</keyword>
<dbReference type="InterPro" id="IPR031309">
    <property type="entry name" value="Ribosomal_uL5_C"/>
</dbReference>
<dbReference type="NCBIfam" id="NF000585">
    <property type="entry name" value="PRK00010.1"/>
    <property type="match status" value="1"/>
</dbReference>
<dbReference type="InterPro" id="IPR020930">
    <property type="entry name" value="Ribosomal_uL5_bac-type"/>
</dbReference>
<evidence type="ECO:0000256" key="1">
    <source>
        <dbReference type="ARBA" id="ARBA00008553"/>
    </source>
</evidence>
<evidence type="ECO:0000259" key="6">
    <source>
        <dbReference type="Pfam" id="PF00673"/>
    </source>
</evidence>
<evidence type="ECO:0000256" key="4">
    <source>
        <dbReference type="SAM" id="MobiDB-lite"/>
    </source>
</evidence>
<dbReference type="GO" id="GO:1990904">
    <property type="term" value="C:ribonucleoprotein complex"/>
    <property type="evidence" value="ECO:0007669"/>
    <property type="project" value="UniProtKB-KW"/>
</dbReference>
<keyword evidence="3" id="KW-0687">Ribonucleoprotein</keyword>
<dbReference type="HAMAP" id="MF_01333_B">
    <property type="entry name" value="Ribosomal_uL5_B"/>
    <property type="match status" value="1"/>
</dbReference>
<dbReference type="SUPFAM" id="SSF55282">
    <property type="entry name" value="RL5-like"/>
    <property type="match status" value="1"/>
</dbReference>
<sequence length="272" mass="30129">VTEGSEETVVEAIATIESSDGSSSDGSIEDSSEDTENSGAEDGGEENGEENAEGEEQQTAPRRQRRERGSGRGERAPAELEPPTEPPPPPRLYDQFKNDIIPVMMREFNYENTMEVPRLQKIVLNIGVGEALTNGRAMDAATQDLTIISGQKPVTTRARKSIANFKVREGNAIGTAVTLRGHRMYHFLDRLVNTALPRIRDFRGLPRRGLDGRGNYTIGIREQIIFPEIDYNQIDKIRGLQVTIATTAKNDSEAIRLLELYGMPFIKDTVEA</sequence>
<feature type="region of interest" description="Disordered" evidence="4">
    <location>
        <begin position="1"/>
        <end position="95"/>
    </location>
</feature>
<dbReference type="InterPro" id="IPR002132">
    <property type="entry name" value="Ribosomal_uL5"/>
</dbReference>
<dbReference type="GO" id="GO:0005840">
    <property type="term" value="C:ribosome"/>
    <property type="evidence" value="ECO:0007669"/>
    <property type="project" value="UniProtKB-KW"/>
</dbReference>
<protein>
    <recommendedName>
        <fullName evidence="8">Ribosomal protein L5 C-terminal domain-containing protein</fullName>
    </recommendedName>
</protein>
<dbReference type="GO" id="GO:0006412">
    <property type="term" value="P:translation"/>
    <property type="evidence" value="ECO:0007669"/>
    <property type="project" value="InterPro"/>
</dbReference>
<evidence type="ECO:0000313" key="7">
    <source>
        <dbReference type="EMBL" id="SUZ95728.1"/>
    </source>
</evidence>
<dbReference type="InterPro" id="IPR031310">
    <property type="entry name" value="Ribosomal_uL5_N"/>
</dbReference>
<gene>
    <name evidence="7" type="ORF">METZ01_LOCUS48582</name>
</gene>
<name>A0A381RXG7_9ZZZZ</name>
<dbReference type="AlphaFoldDB" id="A0A381RXG7"/>
<organism evidence="7">
    <name type="scientific">marine metagenome</name>
    <dbReference type="NCBI Taxonomy" id="408172"/>
    <lineage>
        <taxon>unclassified sequences</taxon>
        <taxon>metagenomes</taxon>
        <taxon>ecological metagenomes</taxon>
    </lineage>
</organism>
<feature type="compositionally biased region" description="Low complexity" evidence="4">
    <location>
        <begin position="15"/>
        <end position="26"/>
    </location>
</feature>
<evidence type="ECO:0000256" key="2">
    <source>
        <dbReference type="ARBA" id="ARBA00022980"/>
    </source>
</evidence>
<evidence type="ECO:0000259" key="5">
    <source>
        <dbReference type="Pfam" id="PF00281"/>
    </source>
</evidence>
<feature type="compositionally biased region" description="Acidic residues" evidence="4">
    <location>
        <begin position="27"/>
        <end position="36"/>
    </location>
</feature>
<dbReference type="GO" id="GO:0003735">
    <property type="term" value="F:structural constituent of ribosome"/>
    <property type="evidence" value="ECO:0007669"/>
    <property type="project" value="InterPro"/>
</dbReference>
<dbReference type="InterPro" id="IPR022803">
    <property type="entry name" value="Ribosomal_uL5_dom_sf"/>
</dbReference>
<feature type="domain" description="Large ribosomal subunit protein uL5 N-terminal" evidence="5">
    <location>
        <begin position="112"/>
        <end position="168"/>
    </location>
</feature>
<feature type="compositionally biased region" description="Acidic residues" evidence="4">
    <location>
        <begin position="42"/>
        <end position="56"/>
    </location>
</feature>
<dbReference type="Pfam" id="PF00281">
    <property type="entry name" value="Ribosomal_L5"/>
    <property type="match status" value="1"/>
</dbReference>
<dbReference type="Pfam" id="PF00673">
    <property type="entry name" value="Ribosomal_L5_C"/>
    <property type="match status" value="1"/>
</dbReference>
<feature type="domain" description="Large ribosomal subunit protein uL5 C-terminal" evidence="6">
    <location>
        <begin position="173"/>
        <end position="265"/>
    </location>
</feature>
<dbReference type="InterPro" id="IPR020929">
    <property type="entry name" value="Ribosomal_uL5_CS"/>
</dbReference>
<comment type="similarity">
    <text evidence="1">Belongs to the universal ribosomal protein uL5 family.</text>
</comment>
<dbReference type="Gene3D" id="3.30.1440.10">
    <property type="match status" value="1"/>
</dbReference>
<accession>A0A381RXG7</accession>
<feature type="non-terminal residue" evidence="7">
    <location>
        <position position="1"/>
    </location>
</feature>
<dbReference type="FunFam" id="3.30.1440.10:FF:000001">
    <property type="entry name" value="50S ribosomal protein L5"/>
    <property type="match status" value="1"/>
</dbReference>
<dbReference type="PROSITE" id="PS00358">
    <property type="entry name" value="RIBOSOMAL_L5"/>
    <property type="match status" value="1"/>
</dbReference>
<reference evidence="7" key="1">
    <citation type="submission" date="2018-05" db="EMBL/GenBank/DDBJ databases">
        <authorList>
            <person name="Lanie J.A."/>
            <person name="Ng W.-L."/>
            <person name="Kazmierczak K.M."/>
            <person name="Andrzejewski T.M."/>
            <person name="Davidsen T.M."/>
            <person name="Wayne K.J."/>
            <person name="Tettelin H."/>
            <person name="Glass J.I."/>
            <person name="Rusch D."/>
            <person name="Podicherti R."/>
            <person name="Tsui H.-C.T."/>
            <person name="Winkler M.E."/>
        </authorList>
    </citation>
    <scope>NUCLEOTIDE SEQUENCE</scope>
</reference>
<dbReference type="PANTHER" id="PTHR11994">
    <property type="entry name" value="60S RIBOSOMAL PROTEIN L11-RELATED"/>
    <property type="match status" value="1"/>
</dbReference>
<evidence type="ECO:0008006" key="8">
    <source>
        <dbReference type="Google" id="ProtNLM"/>
    </source>
</evidence>
<dbReference type="EMBL" id="UINC01002349">
    <property type="protein sequence ID" value="SUZ95728.1"/>
    <property type="molecule type" value="Genomic_DNA"/>
</dbReference>
<evidence type="ECO:0000256" key="3">
    <source>
        <dbReference type="ARBA" id="ARBA00023274"/>
    </source>
</evidence>
<feature type="compositionally biased region" description="Basic and acidic residues" evidence="4">
    <location>
        <begin position="67"/>
        <end position="78"/>
    </location>
</feature>
<proteinExistence type="inferred from homology"/>